<reference evidence="6" key="1">
    <citation type="submission" date="2022-09" db="EMBL/GenBank/DDBJ databases">
        <title>Novosphingobium sp. Nov., a polycyclic aromatic hydrocarbon-degrading bacterium isolated form mangrove sediments in HongKong.</title>
        <authorList>
            <person name="Hu Z."/>
        </authorList>
    </citation>
    <scope>NUCLEOTIDE SEQUENCE</scope>
    <source>
        <strain evidence="6">HK4-1</strain>
    </source>
</reference>
<gene>
    <name evidence="6" type="ORF">NZK81_20000</name>
</gene>
<organism evidence="6 7">
    <name type="scientific">Novosphingobium mangrovi</name>
    <name type="common">ex Huang et al. 2023</name>
    <dbReference type="NCBI Taxonomy" id="2976432"/>
    <lineage>
        <taxon>Bacteria</taxon>
        <taxon>Pseudomonadati</taxon>
        <taxon>Pseudomonadota</taxon>
        <taxon>Alphaproteobacteria</taxon>
        <taxon>Sphingomonadales</taxon>
        <taxon>Sphingomonadaceae</taxon>
        <taxon>Novosphingobium</taxon>
    </lineage>
</organism>
<accession>A0ABT2IAL1</accession>
<dbReference type="Pfam" id="PF00149">
    <property type="entry name" value="Metallophos"/>
    <property type="match status" value="1"/>
</dbReference>
<evidence type="ECO:0000313" key="7">
    <source>
        <dbReference type="Proteomes" id="UP001165583"/>
    </source>
</evidence>
<evidence type="ECO:0000313" key="6">
    <source>
        <dbReference type="EMBL" id="MCT2401838.1"/>
    </source>
</evidence>
<keyword evidence="7" id="KW-1185">Reference proteome</keyword>
<dbReference type="PANTHER" id="PTHR42988">
    <property type="entry name" value="PHOSPHOHYDROLASE"/>
    <property type="match status" value="1"/>
</dbReference>
<dbReference type="EMBL" id="JANZXA010000021">
    <property type="protein sequence ID" value="MCT2401838.1"/>
    <property type="molecule type" value="Genomic_DNA"/>
</dbReference>
<evidence type="ECO:0000256" key="3">
    <source>
        <dbReference type="ARBA" id="ARBA00023004"/>
    </source>
</evidence>
<keyword evidence="3" id="KW-0408">Iron</keyword>
<feature type="domain" description="Calcineurin-like phosphoesterase" evidence="5">
    <location>
        <begin position="16"/>
        <end position="132"/>
    </location>
</feature>
<name>A0ABT2IAL1_9SPHN</name>
<dbReference type="RefSeq" id="WP_260047814.1">
    <property type="nucleotide sequence ID" value="NZ_JANZXA010000021.1"/>
</dbReference>
<evidence type="ECO:0000256" key="2">
    <source>
        <dbReference type="ARBA" id="ARBA00022801"/>
    </source>
</evidence>
<sequence length="433" mass="47236">MLIKGGDRVLGLPRVRLLQIGDLHLPSAARTERTVDQKDRTFSVELRNVISRQPIKTVFKRIYRMCEAGEVDGVLLMGDMTDFGKLDGYQAGLAYVTNSLQLGTGRRNASTFCGIVPGNHDIDRNLAKQPSMSAKFSPLNAALSAAGLGQIPVEKSVIGHVGSTDAGCALVLMNSCWGCGAVEYIPAEFRDSVGTAIESAIAKGDPKVLSAYYDRQFDTPAFSDASISELVEFASSLPREQQLVVVAHHNLLPQRLTRLAPYTELVNSGAVRSSLMEAKRPILYLHGHIHTDPVEVLSVPGGDALVCISAPAAESGFNVVEVVFTRSGNPLVGHVIPWTFDQSAVLREGERLTVPLIGKRRRSLDGGLAKVYAYLLGTRQCYWSDLLRECGQHFQSDVDEQLQECVELLMADQSIAVENYDAKPDSWILEARI</sequence>
<dbReference type="InterPro" id="IPR029052">
    <property type="entry name" value="Metallo-depent_PP-like"/>
</dbReference>
<evidence type="ECO:0000256" key="1">
    <source>
        <dbReference type="ARBA" id="ARBA00022723"/>
    </source>
</evidence>
<dbReference type="Gene3D" id="3.60.21.10">
    <property type="match status" value="1"/>
</dbReference>
<comment type="caution">
    <text evidence="6">The sequence shown here is derived from an EMBL/GenBank/DDBJ whole genome shotgun (WGS) entry which is preliminary data.</text>
</comment>
<protein>
    <submittedName>
        <fullName evidence="6">Metallophosphoesterase</fullName>
    </submittedName>
</protein>
<evidence type="ECO:0000256" key="4">
    <source>
        <dbReference type="ARBA" id="ARBA00025742"/>
    </source>
</evidence>
<keyword evidence="1" id="KW-0479">Metal-binding</keyword>
<dbReference type="InterPro" id="IPR004843">
    <property type="entry name" value="Calcineurin-like_PHP"/>
</dbReference>
<dbReference type="SUPFAM" id="SSF56300">
    <property type="entry name" value="Metallo-dependent phosphatases"/>
    <property type="match status" value="1"/>
</dbReference>
<dbReference type="Proteomes" id="UP001165583">
    <property type="component" value="Unassembled WGS sequence"/>
</dbReference>
<keyword evidence="2" id="KW-0378">Hydrolase</keyword>
<evidence type="ECO:0000259" key="5">
    <source>
        <dbReference type="Pfam" id="PF00149"/>
    </source>
</evidence>
<proteinExistence type="inferred from homology"/>
<dbReference type="InterPro" id="IPR050884">
    <property type="entry name" value="CNP_phosphodiesterase-III"/>
</dbReference>
<dbReference type="PANTHER" id="PTHR42988:SF2">
    <property type="entry name" value="CYCLIC NUCLEOTIDE PHOSPHODIESTERASE CBUA0032-RELATED"/>
    <property type="match status" value="1"/>
</dbReference>
<comment type="similarity">
    <text evidence="4">Belongs to the cyclic nucleotide phosphodiesterase class-III family.</text>
</comment>